<evidence type="ECO:0000313" key="2">
    <source>
        <dbReference type="Proteomes" id="UP000830326"/>
    </source>
</evidence>
<gene>
    <name evidence="1" type="ORF">MUO15_00175</name>
</gene>
<name>A0ABY4HBB5_9BACI</name>
<dbReference type="EMBL" id="CP095075">
    <property type="protein sequence ID" value="UOR11999.1"/>
    <property type="molecule type" value="Genomic_DNA"/>
</dbReference>
<proteinExistence type="predicted"/>
<keyword evidence="2" id="KW-1185">Reference proteome</keyword>
<evidence type="ECO:0000313" key="1">
    <source>
        <dbReference type="EMBL" id="UOR11999.1"/>
    </source>
</evidence>
<accession>A0ABY4HBB5</accession>
<dbReference type="Proteomes" id="UP000830326">
    <property type="component" value="Chromosome"/>
</dbReference>
<protein>
    <submittedName>
        <fullName evidence="1">Helix-turn-helix domain containing protein</fullName>
    </submittedName>
</protein>
<dbReference type="RefSeq" id="WP_245032490.1">
    <property type="nucleotide sequence ID" value="NZ_CP095075.1"/>
</dbReference>
<reference evidence="1" key="1">
    <citation type="submission" date="2022-04" db="EMBL/GenBank/DDBJ databases">
        <title>Halobacillus sp. isolated from saltern.</title>
        <authorList>
            <person name="Won M."/>
            <person name="Lee C.-M."/>
            <person name="Woen H.-Y."/>
            <person name="Kwon S.-W."/>
        </authorList>
    </citation>
    <scope>NUCLEOTIDE SEQUENCE</scope>
    <source>
        <strain evidence="1">SSHM10-5</strain>
    </source>
</reference>
<sequence length="56" mass="6195">MIHYQKILELYDEGISLRVIAASTGNSRQKVTEVISLAEKEGISLSNRGRNDGSMD</sequence>
<organism evidence="1 2">
    <name type="scientific">Halobacillus amylolyticus</name>
    <dbReference type="NCBI Taxonomy" id="2932259"/>
    <lineage>
        <taxon>Bacteria</taxon>
        <taxon>Bacillati</taxon>
        <taxon>Bacillota</taxon>
        <taxon>Bacilli</taxon>
        <taxon>Bacillales</taxon>
        <taxon>Bacillaceae</taxon>
        <taxon>Halobacillus</taxon>
    </lineage>
</organism>